<evidence type="ECO:0000259" key="1">
    <source>
        <dbReference type="Pfam" id="PF12867"/>
    </source>
</evidence>
<reference evidence="2 3" key="1">
    <citation type="submission" date="2019-03" db="EMBL/GenBank/DDBJ databases">
        <title>Genomic Encyclopedia of Archaeal and Bacterial Type Strains, Phase II (KMG-II): from individual species to whole genera.</title>
        <authorList>
            <person name="Goeker M."/>
        </authorList>
    </citation>
    <scope>NUCLEOTIDE SEQUENCE [LARGE SCALE GENOMIC DNA]</scope>
    <source>
        <strain evidence="2 3">DSM 18435</strain>
    </source>
</reference>
<name>A0A4R6TSN0_9FLAO</name>
<protein>
    <submittedName>
        <fullName evidence="2">DinB family protein</fullName>
    </submittedName>
</protein>
<gene>
    <name evidence="2" type="ORF">CLV82_2188</name>
</gene>
<dbReference type="InterPro" id="IPR034660">
    <property type="entry name" value="DinB/YfiT-like"/>
</dbReference>
<dbReference type="EMBL" id="SNYI01000002">
    <property type="protein sequence ID" value="TDQ31480.1"/>
    <property type="molecule type" value="Genomic_DNA"/>
</dbReference>
<proteinExistence type="predicted"/>
<accession>A0A4R6TSN0</accession>
<evidence type="ECO:0000313" key="2">
    <source>
        <dbReference type="EMBL" id="TDQ31480.1"/>
    </source>
</evidence>
<comment type="caution">
    <text evidence="2">The sequence shown here is derived from an EMBL/GenBank/DDBJ whole genome shotgun (WGS) entry which is preliminary data.</text>
</comment>
<dbReference type="SUPFAM" id="SSF109854">
    <property type="entry name" value="DinB/YfiT-like putative metalloenzymes"/>
    <property type="match status" value="1"/>
</dbReference>
<dbReference type="OrthoDB" id="9793216at2"/>
<keyword evidence="3" id="KW-1185">Reference proteome</keyword>
<dbReference type="RefSeq" id="WP_133644299.1">
    <property type="nucleotide sequence ID" value="NZ_SNYI01000002.1"/>
</dbReference>
<feature type="domain" description="DinB-like" evidence="1">
    <location>
        <begin position="31"/>
        <end position="166"/>
    </location>
</feature>
<dbReference type="AlphaFoldDB" id="A0A4R6TSN0"/>
<organism evidence="2 3">
    <name type="scientific">Zeaxanthinibacter enoshimensis</name>
    <dbReference type="NCBI Taxonomy" id="392009"/>
    <lineage>
        <taxon>Bacteria</taxon>
        <taxon>Pseudomonadati</taxon>
        <taxon>Bacteroidota</taxon>
        <taxon>Flavobacteriia</taxon>
        <taxon>Flavobacteriales</taxon>
        <taxon>Flavobacteriaceae</taxon>
        <taxon>Zeaxanthinibacter</taxon>
    </lineage>
</organism>
<dbReference type="Proteomes" id="UP000295468">
    <property type="component" value="Unassembled WGS sequence"/>
</dbReference>
<dbReference type="Pfam" id="PF12867">
    <property type="entry name" value="DinB_2"/>
    <property type="match status" value="1"/>
</dbReference>
<dbReference type="Gene3D" id="1.20.120.450">
    <property type="entry name" value="dinb family like domain"/>
    <property type="match status" value="1"/>
</dbReference>
<evidence type="ECO:0000313" key="3">
    <source>
        <dbReference type="Proteomes" id="UP000295468"/>
    </source>
</evidence>
<dbReference type="InterPro" id="IPR024775">
    <property type="entry name" value="DinB-like"/>
</dbReference>
<sequence length="171" mass="19542">MKVSDLKEGDFHPYYQAYIDTLGEAELMQLLRSQIDNFPKFIQSIPADKWLHSYELGKWTIAEVLLHVLDSERVFQYRALRIARQDTTPLPGFEHDAYVPVSGANNRTKESVINEYRAVRNSSITLFENLGPEELRLKGTASNSPVSVAALGFLICGHQKHHRNVIRAKYL</sequence>